<organism evidence="2 3">
    <name type="scientific">Tothia fuscella</name>
    <dbReference type="NCBI Taxonomy" id="1048955"/>
    <lineage>
        <taxon>Eukaryota</taxon>
        <taxon>Fungi</taxon>
        <taxon>Dikarya</taxon>
        <taxon>Ascomycota</taxon>
        <taxon>Pezizomycotina</taxon>
        <taxon>Dothideomycetes</taxon>
        <taxon>Pleosporomycetidae</taxon>
        <taxon>Venturiales</taxon>
        <taxon>Cylindrosympodiaceae</taxon>
        <taxon>Tothia</taxon>
    </lineage>
</organism>
<comment type="caution">
    <text evidence="2">The sequence shown here is derived from an EMBL/GenBank/DDBJ whole genome shotgun (WGS) entry which is preliminary data.</text>
</comment>
<dbReference type="Pfam" id="PF00561">
    <property type="entry name" value="Abhydrolase_1"/>
    <property type="match status" value="1"/>
</dbReference>
<dbReference type="PANTHER" id="PTHR43798:SF33">
    <property type="entry name" value="HYDROLASE, PUTATIVE (AFU_ORTHOLOGUE AFUA_2G14860)-RELATED"/>
    <property type="match status" value="1"/>
</dbReference>
<accession>A0A9P4U4I5</accession>
<dbReference type="InterPro" id="IPR029058">
    <property type="entry name" value="AB_hydrolase_fold"/>
</dbReference>
<protein>
    <submittedName>
        <fullName evidence="2">Alpha/beta-hydrolase</fullName>
    </submittedName>
</protein>
<dbReference type="InterPro" id="IPR000073">
    <property type="entry name" value="AB_hydrolase_1"/>
</dbReference>
<dbReference type="SUPFAM" id="SSF53474">
    <property type="entry name" value="alpha/beta-Hydrolases"/>
    <property type="match status" value="1"/>
</dbReference>
<dbReference type="AlphaFoldDB" id="A0A9P4U4I5"/>
<feature type="non-terminal residue" evidence="2">
    <location>
        <position position="1"/>
    </location>
</feature>
<dbReference type="OrthoDB" id="408373at2759"/>
<dbReference type="GO" id="GO:0016020">
    <property type="term" value="C:membrane"/>
    <property type="evidence" value="ECO:0007669"/>
    <property type="project" value="TreeGrafter"/>
</dbReference>
<name>A0A9P4U4I5_9PEZI</name>
<dbReference type="PANTHER" id="PTHR43798">
    <property type="entry name" value="MONOACYLGLYCEROL LIPASE"/>
    <property type="match status" value="1"/>
</dbReference>
<dbReference type="PRINTS" id="PR00111">
    <property type="entry name" value="ABHYDROLASE"/>
</dbReference>
<proteinExistence type="predicted"/>
<feature type="domain" description="AB hydrolase-1" evidence="1">
    <location>
        <begin position="80"/>
        <end position="193"/>
    </location>
</feature>
<sequence>LTAGALSSLYLYTTLRQTRNRNPEAHIVPSPLRTLLPNLSPESIRKLPYPPDLFPGARDFETPYGSIRIYEWGPEEGRKVLLVHGISTPSLSLGRVGEGLVERGCRVMMFDLFGRGYTDDPSDLPHDSRLYTTQILLAISSSPLPWTGTNAFSIIGYSLGGGIATAFTSTFPTLVSSLIVIAPSGLLRESHIAWQSKILYSTEGILPESLVQWLVRRRLGGGSASAPATSGVEEKTGVEDALAAERGDGDGVAFPRRPLVNIEAAVQWQLDTHVGFIPAFISSIRHAPIQNQHHHWKTIGARLTAQKANSDDGNATNNGLERSKVLMILGRKDSVIVKREVEVDAEECLGEGNLQVVTIEAGHDVPISNAQDVVEAVMKFW</sequence>
<dbReference type="Proteomes" id="UP000800235">
    <property type="component" value="Unassembled WGS sequence"/>
</dbReference>
<evidence type="ECO:0000313" key="2">
    <source>
        <dbReference type="EMBL" id="KAF2437030.1"/>
    </source>
</evidence>
<dbReference type="EMBL" id="MU007009">
    <property type="protein sequence ID" value="KAF2437030.1"/>
    <property type="molecule type" value="Genomic_DNA"/>
</dbReference>
<gene>
    <name evidence="2" type="ORF">EJ08DRAFT_571227</name>
</gene>
<dbReference type="InterPro" id="IPR050266">
    <property type="entry name" value="AB_hydrolase_sf"/>
</dbReference>
<evidence type="ECO:0000259" key="1">
    <source>
        <dbReference type="Pfam" id="PF00561"/>
    </source>
</evidence>
<evidence type="ECO:0000313" key="3">
    <source>
        <dbReference type="Proteomes" id="UP000800235"/>
    </source>
</evidence>
<feature type="non-terminal residue" evidence="2">
    <location>
        <position position="381"/>
    </location>
</feature>
<keyword evidence="3" id="KW-1185">Reference proteome</keyword>
<reference evidence="2" key="1">
    <citation type="journal article" date="2020" name="Stud. Mycol.">
        <title>101 Dothideomycetes genomes: a test case for predicting lifestyles and emergence of pathogens.</title>
        <authorList>
            <person name="Haridas S."/>
            <person name="Albert R."/>
            <person name="Binder M."/>
            <person name="Bloem J."/>
            <person name="Labutti K."/>
            <person name="Salamov A."/>
            <person name="Andreopoulos B."/>
            <person name="Baker S."/>
            <person name="Barry K."/>
            <person name="Bills G."/>
            <person name="Bluhm B."/>
            <person name="Cannon C."/>
            <person name="Castanera R."/>
            <person name="Culley D."/>
            <person name="Daum C."/>
            <person name="Ezra D."/>
            <person name="Gonzalez J."/>
            <person name="Henrissat B."/>
            <person name="Kuo A."/>
            <person name="Liang C."/>
            <person name="Lipzen A."/>
            <person name="Lutzoni F."/>
            <person name="Magnuson J."/>
            <person name="Mondo S."/>
            <person name="Nolan M."/>
            <person name="Ohm R."/>
            <person name="Pangilinan J."/>
            <person name="Park H.-J."/>
            <person name="Ramirez L."/>
            <person name="Alfaro M."/>
            <person name="Sun H."/>
            <person name="Tritt A."/>
            <person name="Yoshinaga Y."/>
            <person name="Zwiers L.-H."/>
            <person name="Turgeon B."/>
            <person name="Goodwin S."/>
            <person name="Spatafora J."/>
            <person name="Crous P."/>
            <person name="Grigoriev I."/>
        </authorList>
    </citation>
    <scope>NUCLEOTIDE SEQUENCE</scope>
    <source>
        <strain evidence="2">CBS 130266</strain>
    </source>
</reference>
<dbReference type="Gene3D" id="3.40.50.1820">
    <property type="entry name" value="alpha/beta hydrolase"/>
    <property type="match status" value="1"/>
</dbReference>